<protein>
    <recommendedName>
        <fullName evidence="1">F-box domain-containing protein</fullName>
    </recommendedName>
</protein>
<dbReference type="InterPro" id="IPR036322">
    <property type="entry name" value="WD40_repeat_dom_sf"/>
</dbReference>
<dbReference type="Proteomes" id="UP001374579">
    <property type="component" value="Unassembled WGS sequence"/>
</dbReference>
<dbReference type="InterPro" id="IPR001810">
    <property type="entry name" value="F-box_dom"/>
</dbReference>
<keyword evidence="3" id="KW-1185">Reference proteome</keyword>
<dbReference type="SMART" id="SM00256">
    <property type="entry name" value="FBOX"/>
    <property type="match status" value="1"/>
</dbReference>
<dbReference type="Gene3D" id="1.20.1280.50">
    <property type="match status" value="1"/>
</dbReference>
<evidence type="ECO:0000313" key="2">
    <source>
        <dbReference type="EMBL" id="KAK7096692.1"/>
    </source>
</evidence>
<proteinExistence type="predicted"/>
<organism evidence="2 3">
    <name type="scientific">Littorina saxatilis</name>
    <dbReference type="NCBI Taxonomy" id="31220"/>
    <lineage>
        <taxon>Eukaryota</taxon>
        <taxon>Metazoa</taxon>
        <taxon>Spiralia</taxon>
        <taxon>Lophotrochozoa</taxon>
        <taxon>Mollusca</taxon>
        <taxon>Gastropoda</taxon>
        <taxon>Caenogastropoda</taxon>
        <taxon>Littorinimorpha</taxon>
        <taxon>Littorinoidea</taxon>
        <taxon>Littorinidae</taxon>
        <taxon>Littorina</taxon>
    </lineage>
</organism>
<dbReference type="SUPFAM" id="SSF50978">
    <property type="entry name" value="WD40 repeat-like"/>
    <property type="match status" value="1"/>
</dbReference>
<comment type="caution">
    <text evidence="2">The sequence shown here is derived from an EMBL/GenBank/DDBJ whole genome shotgun (WGS) entry which is preliminary data.</text>
</comment>
<dbReference type="InterPro" id="IPR036047">
    <property type="entry name" value="F-box-like_dom_sf"/>
</dbReference>
<dbReference type="InterPro" id="IPR015943">
    <property type="entry name" value="WD40/YVTN_repeat-like_dom_sf"/>
</dbReference>
<sequence length="483" mass="52859">MERLPSELLCYILSKLDGHSLACAAKVCQRWHGIVNILGKAFNVWFKHCLLELGLDDVVYQTGLTHLLTTTGRTAAEARREDWEFWQELYAANKRCNCIGSEKWGPVAERVKKCDEVVTALVLNPPTSTSYGTLWMALKDGNFHGGTLDRRSWFSHFQSRRVCPGHINGCTDMTVVTLDGCPGYGTSSTEPVSFVVSTGIQGVVKVTDFQGHQKAVIEPRSHQAYCVSSVGPYFVVGHDACITQGLVIYKIVRAAKMAGGSSNSVSVLPLMKLSGLRNSAVMSVMLSHKQVVAGDDHGILYSWDIPSLSSFEGMSPKSGQIVEIDKPSAAVQLKTMVEQVLLHRNQVIALSAMGHGIIFVLNNDDWSTMSVICEEKINALAGIGGYIKCFAASGSVLAVGRRTGVILLFRISSKNWPSNLKQNFIGCLSTNMMDLTTLTFSDDGREKVLVAAGSAVFAFQWRRKEEQMLTKKTSAVKTVRGRP</sequence>
<name>A0AAN9G6G4_9CAEN</name>
<dbReference type="Gene3D" id="2.130.10.10">
    <property type="entry name" value="YVTN repeat-like/Quinoprotein amine dehydrogenase"/>
    <property type="match status" value="1"/>
</dbReference>
<dbReference type="CDD" id="cd09917">
    <property type="entry name" value="F-box_SF"/>
    <property type="match status" value="1"/>
</dbReference>
<evidence type="ECO:0000259" key="1">
    <source>
        <dbReference type="PROSITE" id="PS50181"/>
    </source>
</evidence>
<dbReference type="SUPFAM" id="SSF81383">
    <property type="entry name" value="F-box domain"/>
    <property type="match status" value="1"/>
</dbReference>
<dbReference type="Pfam" id="PF12937">
    <property type="entry name" value="F-box-like"/>
    <property type="match status" value="1"/>
</dbReference>
<dbReference type="AlphaFoldDB" id="A0AAN9G6G4"/>
<evidence type="ECO:0000313" key="3">
    <source>
        <dbReference type="Proteomes" id="UP001374579"/>
    </source>
</evidence>
<dbReference type="PROSITE" id="PS50181">
    <property type="entry name" value="FBOX"/>
    <property type="match status" value="1"/>
</dbReference>
<feature type="domain" description="F-box" evidence="1">
    <location>
        <begin position="1"/>
        <end position="48"/>
    </location>
</feature>
<reference evidence="2 3" key="1">
    <citation type="submission" date="2024-02" db="EMBL/GenBank/DDBJ databases">
        <title>Chromosome-scale genome assembly of the rough periwinkle Littorina saxatilis.</title>
        <authorList>
            <person name="De Jode A."/>
            <person name="Faria R."/>
            <person name="Formenti G."/>
            <person name="Sims Y."/>
            <person name="Smith T.P."/>
            <person name="Tracey A."/>
            <person name="Wood J.M.D."/>
            <person name="Zagrodzka Z.B."/>
            <person name="Johannesson K."/>
            <person name="Butlin R.K."/>
            <person name="Leder E.H."/>
        </authorList>
    </citation>
    <scope>NUCLEOTIDE SEQUENCE [LARGE SCALE GENOMIC DNA]</scope>
    <source>
        <strain evidence="2">Snail1</strain>
        <tissue evidence="2">Muscle</tissue>
    </source>
</reference>
<accession>A0AAN9G6G4</accession>
<gene>
    <name evidence="2" type="ORF">V1264_003767</name>
</gene>
<dbReference type="EMBL" id="JBAMIC010000013">
    <property type="protein sequence ID" value="KAK7096692.1"/>
    <property type="molecule type" value="Genomic_DNA"/>
</dbReference>